<dbReference type="Pfam" id="PF17964">
    <property type="entry name" value="Big_10"/>
    <property type="match status" value="1"/>
</dbReference>
<comment type="pathway">
    <text evidence="1 7">Cell wall biogenesis; peptidoglycan biosynthesis.</text>
</comment>
<evidence type="ECO:0000256" key="6">
    <source>
        <dbReference type="ARBA" id="ARBA00023316"/>
    </source>
</evidence>
<feature type="active site" description="Proton donor/acceptor" evidence="7">
    <location>
        <position position="327"/>
    </location>
</feature>
<feature type="domain" description="L,D-TPase catalytic" evidence="9">
    <location>
        <begin position="247"/>
        <end position="369"/>
    </location>
</feature>
<reference evidence="10" key="1">
    <citation type="submission" date="2021-04" db="EMBL/GenBank/DDBJ databases">
        <title>Genome based classification of Actinospica acidithermotolerans sp. nov., an actinobacterium isolated from an Indonesian hot spring.</title>
        <authorList>
            <person name="Kusuma A.B."/>
            <person name="Putra K.E."/>
            <person name="Nafisah S."/>
            <person name="Loh J."/>
            <person name="Nouioui I."/>
            <person name="Goodfellow M."/>
        </authorList>
    </citation>
    <scope>NUCLEOTIDE SEQUENCE</scope>
    <source>
        <strain evidence="10">DSM 45618</strain>
    </source>
</reference>
<dbReference type="SUPFAM" id="SSF141523">
    <property type="entry name" value="L,D-transpeptidase catalytic domain-like"/>
    <property type="match status" value="1"/>
</dbReference>
<proteinExistence type="predicted"/>
<protein>
    <submittedName>
        <fullName evidence="10">L,D-transpeptidase family protein</fullName>
    </submittedName>
</protein>
<keyword evidence="3 7" id="KW-0133">Cell shape</keyword>
<evidence type="ECO:0000256" key="4">
    <source>
        <dbReference type="ARBA" id="ARBA00022984"/>
    </source>
</evidence>
<keyword evidence="11" id="KW-1185">Reference proteome</keyword>
<dbReference type="EMBL" id="JAGSXH010000037">
    <property type="protein sequence ID" value="MBS2963894.1"/>
    <property type="molecule type" value="Genomic_DNA"/>
</dbReference>
<comment type="caution">
    <text evidence="10">The sequence shown here is derived from an EMBL/GenBank/DDBJ whole genome shotgun (WGS) entry which is preliminary data.</text>
</comment>
<evidence type="ECO:0000313" key="11">
    <source>
        <dbReference type="Proteomes" id="UP000677913"/>
    </source>
</evidence>
<dbReference type="InterPro" id="IPR038063">
    <property type="entry name" value="Transpep_catalytic_dom"/>
</dbReference>
<dbReference type="RefSeq" id="WP_211468011.1">
    <property type="nucleotide sequence ID" value="NZ_JAGSXH010000037.1"/>
</dbReference>
<evidence type="ECO:0000256" key="8">
    <source>
        <dbReference type="SAM" id="MobiDB-lite"/>
    </source>
</evidence>
<dbReference type="InterPro" id="IPR041280">
    <property type="entry name" value="Big_10"/>
</dbReference>
<dbReference type="Gene3D" id="2.60.40.3780">
    <property type="match status" value="1"/>
</dbReference>
<keyword evidence="5" id="KW-0012">Acyltransferase</keyword>
<feature type="active site" description="Nucleophile" evidence="7">
    <location>
        <position position="345"/>
    </location>
</feature>
<dbReference type="GO" id="GO:0008360">
    <property type="term" value="P:regulation of cell shape"/>
    <property type="evidence" value="ECO:0007669"/>
    <property type="project" value="UniProtKB-UniRule"/>
</dbReference>
<dbReference type="Pfam" id="PF03734">
    <property type="entry name" value="YkuD"/>
    <property type="match status" value="1"/>
</dbReference>
<evidence type="ECO:0000256" key="5">
    <source>
        <dbReference type="ARBA" id="ARBA00023315"/>
    </source>
</evidence>
<dbReference type="Gene3D" id="2.40.440.10">
    <property type="entry name" value="L,D-transpeptidase catalytic domain-like"/>
    <property type="match status" value="1"/>
</dbReference>
<dbReference type="UniPathway" id="UPA00219"/>
<dbReference type="GO" id="GO:0071972">
    <property type="term" value="F:peptidoglycan L,D-transpeptidase activity"/>
    <property type="evidence" value="ECO:0007669"/>
    <property type="project" value="TreeGrafter"/>
</dbReference>
<keyword evidence="4 7" id="KW-0573">Peptidoglycan synthesis</keyword>
<dbReference type="AlphaFoldDB" id="A0A8J8BEM2"/>
<keyword evidence="6 7" id="KW-0961">Cell wall biogenesis/degradation</keyword>
<dbReference type="PANTHER" id="PTHR30582:SF2">
    <property type="entry name" value="L,D-TRANSPEPTIDASE YCIB-RELATED"/>
    <property type="match status" value="1"/>
</dbReference>
<evidence type="ECO:0000256" key="2">
    <source>
        <dbReference type="ARBA" id="ARBA00022679"/>
    </source>
</evidence>
<evidence type="ECO:0000256" key="7">
    <source>
        <dbReference type="PROSITE-ProRule" id="PRU01373"/>
    </source>
</evidence>
<feature type="region of interest" description="Disordered" evidence="8">
    <location>
        <begin position="36"/>
        <end position="75"/>
    </location>
</feature>
<organism evidence="10 11">
    <name type="scientific">Actinocrinis puniceicyclus</name>
    <dbReference type="NCBI Taxonomy" id="977794"/>
    <lineage>
        <taxon>Bacteria</taxon>
        <taxon>Bacillati</taxon>
        <taxon>Actinomycetota</taxon>
        <taxon>Actinomycetes</taxon>
        <taxon>Catenulisporales</taxon>
        <taxon>Actinospicaceae</taxon>
        <taxon>Actinocrinis</taxon>
    </lineage>
</organism>
<dbReference type="InterPro" id="IPR050979">
    <property type="entry name" value="LD-transpeptidase"/>
</dbReference>
<dbReference type="Gene3D" id="2.60.40.3710">
    <property type="match status" value="1"/>
</dbReference>
<dbReference type="GO" id="GO:0018104">
    <property type="term" value="P:peptidoglycan-protein cross-linking"/>
    <property type="evidence" value="ECO:0007669"/>
    <property type="project" value="TreeGrafter"/>
</dbReference>
<dbReference type="PANTHER" id="PTHR30582">
    <property type="entry name" value="L,D-TRANSPEPTIDASE"/>
    <property type="match status" value="1"/>
</dbReference>
<gene>
    <name evidence="10" type="ORF">KGA66_12620</name>
</gene>
<evidence type="ECO:0000256" key="3">
    <source>
        <dbReference type="ARBA" id="ARBA00022960"/>
    </source>
</evidence>
<keyword evidence="2" id="KW-0808">Transferase</keyword>
<dbReference type="PROSITE" id="PS52029">
    <property type="entry name" value="LD_TPASE"/>
    <property type="match status" value="1"/>
</dbReference>
<dbReference type="GO" id="GO:0016746">
    <property type="term" value="F:acyltransferase activity"/>
    <property type="evidence" value="ECO:0007669"/>
    <property type="project" value="UniProtKB-KW"/>
</dbReference>
<evidence type="ECO:0000256" key="1">
    <source>
        <dbReference type="ARBA" id="ARBA00004752"/>
    </source>
</evidence>
<dbReference type="Proteomes" id="UP000677913">
    <property type="component" value="Unassembled WGS sequence"/>
</dbReference>
<evidence type="ECO:0000313" key="10">
    <source>
        <dbReference type="EMBL" id="MBS2963894.1"/>
    </source>
</evidence>
<accession>A0A8J8BEM2</accession>
<sequence length="398" mass="41664">MSPAALGVAGATVVAAGWVGFATGPGDDEARAAAENQAASARQAGPADVAPAALSVPDGATDVSPEGPVTVTAPPGERVGAVELAYRTESVPGVFSADRRTWSSCGPLRAGVSYELSAVTLNAAGRTGLQESEFSTGRPNDPLKIALIAPGDGAVVGVGQPVVLSFARPIAPRARESIERALTVASDPPQPGRWSWLSASRVDYRPQSFWRPGTRVSVRMELNGLGDGYGHYVAADHGVSFTVSRDQETTIDLKTHEAAVRRSGQVVRTFAVTGGMPGLDTWGGTFAVIDKSPDVRMDSRTAGLGDAYDIPDVKWDVHITYSGTYVHSAPWSVYAQGVRNVSHGCVGASPVNAEWFFANTLPGDVVRVINSPRQVSPGNGFADWQESWSHWLAGSATS</sequence>
<dbReference type="GO" id="GO:0005576">
    <property type="term" value="C:extracellular region"/>
    <property type="evidence" value="ECO:0007669"/>
    <property type="project" value="TreeGrafter"/>
</dbReference>
<dbReference type="CDD" id="cd16913">
    <property type="entry name" value="YkuD_like"/>
    <property type="match status" value="1"/>
</dbReference>
<dbReference type="InterPro" id="IPR005490">
    <property type="entry name" value="LD_TPept_cat_dom"/>
</dbReference>
<name>A0A8J8BEM2_9ACTN</name>
<dbReference type="GO" id="GO:0071555">
    <property type="term" value="P:cell wall organization"/>
    <property type="evidence" value="ECO:0007669"/>
    <property type="project" value="UniProtKB-UniRule"/>
</dbReference>
<evidence type="ECO:0000259" key="9">
    <source>
        <dbReference type="PROSITE" id="PS52029"/>
    </source>
</evidence>